<dbReference type="SUPFAM" id="SSF102705">
    <property type="entry name" value="NIF3 (NGG1p interacting factor 3)-like"/>
    <property type="match status" value="1"/>
</dbReference>
<gene>
    <name evidence="5" type="ORF">EV146_101431</name>
</gene>
<dbReference type="Proteomes" id="UP000295689">
    <property type="component" value="Unassembled WGS sequence"/>
</dbReference>
<dbReference type="RefSeq" id="WP_338419205.1">
    <property type="nucleotide sequence ID" value="NZ_SLVV01000001.1"/>
</dbReference>
<sequence>MISITTINDVIKQLTKPAGELETSVDSLLFGEPNTEVKGIVISFIATQYVIERAKELGANLIITHENPFYSHQGAISHIQNDPVYQAKRRLIEQEGMAIFRFHDHIHKYRPDGIMAGLIAQLGWDAFIEENAAAFSIVHIPSATVPELASLIKKKLEIPFVRVAGDISATCSRIGLLAGYRGGGQTAIPLFEGKGVDLIIAGEGPEWETPEYVRDSAYQGNHKAMIFLGHAPSEEPGMQLLAEQVRTTFANTPVHYIKSGNLFQIM</sequence>
<proteinExistence type="inferred from homology"/>
<accession>A0A4V2REC3</accession>
<feature type="binding site" evidence="4">
    <location>
        <position position="234"/>
    </location>
    <ligand>
        <name>a divalent metal cation</name>
        <dbReference type="ChEBI" id="CHEBI:60240"/>
        <label>1</label>
    </ligand>
</feature>
<keyword evidence="3 4" id="KW-0479">Metal-binding</keyword>
<evidence type="ECO:0000256" key="3">
    <source>
        <dbReference type="ARBA" id="ARBA00022723"/>
    </source>
</evidence>
<feature type="binding site" evidence="4">
    <location>
        <position position="65"/>
    </location>
    <ligand>
        <name>a divalent metal cation</name>
        <dbReference type="ChEBI" id="CHEBI:60240"/>
        <label>1</label>
    </ligand>
</feature>
<dbReference type="Pfam" id="PF01784">
    <property type="entry name" value="DUF34_NIF3"/>
    <property type="match status" value="1"/>
</dbReference>
<protein>
    <recommendedName>
        <fullName evidence="2">GTP cyclohydrolase 1 type 2 homolog</fullName>
    </recommendedName>
</protein>
<dbReference type="InterPro" id="IPR002678">
    <property type="entry name" value="DUF34/NIF3"/>
</dbReference>
<dbReference type="GO" id="GO:0005737">
    <property type="term" value="C:cytoplasm"/>
    <property type="evidence" value="ECO:0007669"/>
    <property type="project" value="TreeGrafter"/>
</dbReference>
<evidence type="ECO:0000256" key="4">
    <source>
        <dbReference type="PIRSR" id="PIRSR602678-1"/>
    </source>
</evidence>
<keyword evidence="6" id="KW-1185">Reference proteome</keyword>
<evidence type="ECO:0000256" key="2">
    <source>
        <dbReference type="ARBA" id="ARBA00022112"/>
    </source>
</evidence>
<evidence type="ECO:0000313" key="6">
    <source>
        <dbReference type="Proteomes" id="UP000295689"/>
    </source>
</evidence>
<dbReference type="AlphaFoldDB" id="A0A4V2REC3"/>
<comment type="caution">
    <text evidence="5">The sequence shown here is derived from an EMBL/GenBank/DDBJ whole genome shotgun (WGS) entry which is preliminary data.</text>
</comment>
<dbReference type="InterPro" id="IPR036069">
    <property type="entry name" value="DUF34/NIF3_sf"/>
</dbReference>
<comment type="similarity">
    <text evidence="1">Belongs to the GTP cyclohydrolase I type 2/NIF3 family.</text>
</comment>
<keyword evidence="5" id="KW-0378">Hydrolase</keyword>
<evidence type="ECO:0000313" key="5">
    <source>
        <dbReference type="EMBL" id="TCN28100.1"/>
    </source>
</evidence>
<feature type="binding site" evidence="4">
    <location>
        <position position="230"/>
    </location>
    <ligand>
        <name>a divalent metal cation</name>
        <dbReference type="ChEBI" id="CHEBI:60240"/>
        <label>1</label>
    </ligand>
</feature>
<reference evidence="5 6" key="1">
    <citation type="journal article" date="2015" name="Stand. Genomic Sci.">
        <title>Genomic Encyclopedia of Bacterial and Archaeal Type Strains, Phase III: the genomes of soil and plant-associated and newly described type strains.</title>
        <authorList>
            <person name="Whitman W.B."/>
            <person name="Woyke T."/>
            <person name="Klenk H.P."/>
            <person name="Zhou Y."/>
            <person name="Lilburn T.G."/>
            <person name="Beck B.J."/>
            <person name="De Vos P."/>
            <person name="Vandamme P."/>
            <person name="Eisen J.A."/>
            <person name="Garrity G."/>
            <person name="Hugenholtz P."/>
            <person name="Kyrpides N.C."/>
        </authorList>
    </citation>
    <scope>NUCLEOTIDE SEQUENCE [LARGE SCALE GENOMIC DNA]</scope>
    <source>
        <strain evidence="5 6">CV53</strain>
    </source>
</reference>
<dbReference type="Gene3D" id="3.40.1390.30">
    <property type="entry name" value="NIF3 (NGG1p interacting factor 3)-like"/>
    <property type="match status" value="2"/>
</dbReference>
<organism evidence="5 6">
    <name type="scientific">Mesobacillus foraminis</name>
    <dbReference type="NCBI Taxonomy" id="279826"/>
    <lineage>
        <taxon>Bacteria</taxon>
        <taxon>Bacillati</taxon>
        <taxon>Bacillota</taxon>
        <taxon>Bacilli</taxon>
        <taxon>Bacillales</taxon>
        <taxon>Bacillaceae</taxon>
        <taxon>Mesobacillus</taxon>
    </lineage>
</organism>
<evidence type="ECO:0000256" key="1">
    <source>
        <dbReference type="ARBA" id="ARBA00006964"/>
    </source>
</evidence>
<name>A0A4V2REC3_9BACI</name>
<dbReference type="EMBL" id="SLVV01000001">
    <property type="protein sequence ID" value="TCN28100.1"/>
    <property type="molecule type" value="Genomic_DNA"/>
</dbReference>
<dbReference type="GO" id="GO:0016787">
    <property type="term" value="F:hydrolase activity"/>
    <property type="evidence" value="ECO:0007669"/>
    <property type="project" value="UniProtKB-KW"/>
</dbReference>
<dbReference type="PANTHER" id="PTHR13799">
    <property type="entry name" value="NGG1 INTERACTING FACTOR 3"/>
    <property type="match status" value="1"/>
</dbReference>
<dbReference type="GO" id="GO:0046872">
    <property type="term" value="F:metal ion binding"/>
    <property type="evidence" value="ECO:0007669"/>
    <property type="project" value="UniProtKB-KW"/>
</dbReference>
<dbReference type="PANTHER" id="PTHR13799:SF14">
    <property type="entry name" value="GTP CYCLOHYDROLASE 1 TYPE 2 HOMOLOG"/>
    <property type="match status" value="1"/>
</dbReference>